<feature type="compositionally biased region" description="Pro residues" evidence="1">
    <location>
        <begin position="229"/>
        <end position="239"/>
    </location>
</feature>
<feature type="region of interest" description="Disordered" evidence="1">
    <location>
        <begin position="214"/>
        <end position="276"/>
    </location>
</feature>
<dbReference type="EMBL" id="HBIR01042296">
    <property type="protein sequence ID" value="CAE0575279.1"/>
    <property type="molecule type" value="Transcribed_RNA"/>
</dbReference>
<dbReference type="PANTHER" id="PTHR36383">
    <property type="entry name" value="OS09G0529350 PROTEIN"/>
    <property type="match status" value="1"/>
</dbReference>
<reference evidence="2" key="1">
    <citation type="submission" date="2021-01" db="EMBL/GenBank/DDBJ databases">
        <authorList>
            <person name="Corre E."/>
            <person name="Pelletier E."/>
            <person name="Niang G."/>
            <person name="Scheremetjew M."/>
            <person name="Finn R."/>
            <person name="Kale V."/>
            <person name="Holt S."/>
            <person name="Cochrane G."/>
            <person name="Meng A."/>
            <person name="Brown T."/>
            <person name="Cohen L."/>
        </authorList>
    </citation>
    <scope>NUCLEOTIDE SEQUENCE</scope>
    <source>
        <strain evidence="2">379</strain>
    </source>
</reference>
<evidence type="ECO:0000256" key="1">
    <source>
        <dbReference type="SAM" id="MobiDB-lite"/>
    </source>
</evidence>
<dbReference type="PANTHER" id="PTHR36383:SF1">
    <property type="entry name" value="PROTEIN, PUTATIVE-RELATED"/>
    <property type="match status" value="1"/>
</dbReference>
<sequence>MLLALTLVSSRGLTSPTAPVFASPLRCAGVRCSDPERKAVFSEERSESVKAGGIASLTGTMASAPVKASAVLATLPVKATALASWQISTCVFAVQLFLFGIVYRCTVRCDDNDALRQGAVGAAALCRALGLMQTNNAWTGDMWLQLGLSFGESALAFGVAAAALEFAWDKGYGRRLPGLGLPPDFEKRLRREEKRILREEKAFAKRLYDFEEKRIRDGPPPPYRDEPPRPFLGEPPPPRFYRDETPPFDYRDGYRDGYDGPPPYEYPEDLEDPVVR</sequence>
<name>A0A6U8N289_EMIHU</name>
<evidence type="ECO:0000313" key="2">
    <source>
        <dbReference type="EMBL" id="CAE0575279.1"/>
    </source>
</evidence>
<accession>A0A6U8N289</accession>
<proteinExistence type="predicted"/>
<feature type="compositionally biased region" description="Basic and acidic residues" evidence="1">
    <location>
        <begin position="214"/>
        <end position="228"/>
    </location>
</feature>
<organism evidence="2">
    <name type="scientific">Emiliania huxleyi</name>
    <name type="common">Coccolithophore</name>
    <name type="synonym">Pontosphaera huxleyi</name>
    <dbReference type="NCBI Taxonomy" id="2903"/>
    <lineage>
        <taxon>Eukaryota</taxon>
        <taxon>Haptista</taxon>
        <taxon>Haptophyta</taxon>
        <taxon>Prymnesiophyceae</taxon>
        <taxon>Isochrysidales</taxon>
        <taxon>Noelaerhabdaceae</taxon>
        <taxon>Emiliania</taxon>
    </lineage>
</organism>
<feature type="compositionally biased region" description="Basic and acidic residues" evidence="1">
    <location>
        <begin position="240"/>
        <end position="258"/>
    </location>
</feature>
<dbReference type="AlphaFoldDB" id="A0A6U8N289"/>
<protein>
    <submittedName>
        <fullName evidence="2">Uncharacterized protein</fullName>
    </submittedName>
</protein>
<feature type="compositionally biased region" description="Acidic residues" evidence="1">
    <location>
        <begin position="266"/>
        <end position="276"/>
    </location>
</feature>
<gene>
    <name evidence="2" type="ORF">EHUX00137_LOCUS33009</name>
</gene>